<evidence type="ECO:0000256" key="1">
    <source>
        <dbReference type="SAM" id="MobiDB-lite"/>
    </source>
</evidence>
<feature type="compositionally biased region" description="Low complexity" evidence="1">
    <location>
        <begin position="48"/>
        <end position="62"/>
    </location>
</feature>
<protein>
    <submittedName>
        <fullName evidence="2">Uncharacterized protein</fullName>
    </submittedName>
</protein>
<dbReference type="RefSeq" id="WP_184574773.1">
    <property type="nucleotide sequence ID" value="NZ_JACHJL010000012.1"/>
</dbReference>
<organism evidence="2 3">
    <name type="scientific">Streptomyces zagrosensis</name>
    <dbReference type="NCBI Taxonomy" id="1042984"/>
    <lineage>
        <taxon>Bacteria</taxon>
        <taxon>Bacillati</taxon>
        <taxon>Actinomycetota</taxon>
        <taxon>Actinomycetes</taxon>
        <taxon>Kitasatosporales</taxon>
        <taxon>Streptomycetaceae</taxon>
        <taxon>Streptomyces</taxon>
    </lineage>
</organism>
<reference evidence="2 3" key="1">
    <citation type="submission" date="2020-08" db="EMBL/GenBank/DDBJ databases">
        <title>Genomic Encyclopedia of Type Strains, Phase III (KMG-III): the genomes of soil and plant-associated and newly described type strains.</title>
        <authorList>
            <person name="Whitman W."/>
        </authorList>
    </citation>
    <scope>NUCLEOTIDE SEQUENCE [LARGE SCALE GENOMIC DNA]</scope>
    <source>
        <strain evidence="2 3">CECT 8305</strain>
    </source>
</reference>
<dbReference type="Proteomes" id="UP000588098">
    <property type="component" value="Unassembled WGS sequence"/>
</dbReference>
<dbReference type="EMBL" id="JACHJL010000012">
    <property type="protein sequence ID" value="MBB5937670.1"/>
    <property type="molecule type" value="Genomic_DNA"/>
</dbReference>
<proteinExistence type="predicted"/>
<accession>A0A7W9QCI4</accession>
<evidence type="ECO:0000313" key="3">
    <source>
        <dbReference type="Proteomes" id="UP000588098"/>
    </source>
</evidence>
<sequence>MENYSYGSAEGARKEAIAEFRRLYGEAVRLGPAPLTGTEREADQTREPLAARPANAPALPDG</sequence>
<comment type="caution">
    <text evidence="2">The sequence shown here is derived from an EMBL/GenBank/DDBJ whole genome shotgun (WGS) entry which is preliminary data.</text>
</comment>
<dbReference type="AlphaFoldDB" id="A0A7W9QCI4"/>
<keyword evidence="3" id="KW-1185">Reference proteome</keyword>
<gene>
    <name evidence="2" type="ORF">FHS42_004751</name>
</gene>
<evidence type="ECO:0000313" key="2">
    <source>
        <dbReference type="EMBL" id="MBB5937670.1"/>
    </source>
</evidence>
<feature type="region of interest" description="Disordered" evidence="1">
    <location>
        <begin position="30"/>
        <end position="62"/>
    </location>
</feature>
<name>A0A7W9QCI4_9ACTN</name>